<comment type="caution">
    <text evidence="4">The sequence shown here is derived from an EMBL/GenBank/DDBJ whole genome shotgun (WGS) entry which is preliminary data.</text>
</comment>
<name>A0A315XYG2_RUMFL</name>
<evidence type="ECO:0000259" key="3">
    <source>
        <dbReference type="Pfam" id="PF18912"/>
    </source>
</evidence>
<reference evidence="4 5" key="1">
    <citation type="submission" date="2018-05" db="EMBL/GenBank/DDBJ databases">
        <title>The Hungate 1000. A catalogue of reference genomes from the rumen microbiome.</title>
        <authorList>
            <person name="Kelly W."/>
        </authorList>
    </citation>
    <scope>NUCLEOTIDE SEQUENCE [LARGE SCALE GENOMIC DNA]</scope>
    <source>
        <strain evidence="4 5">SAb67</strain>
    </source>
</reference>
<dbReference type="InterPro" id="IPR029057">
    <property type="entry name" value="PRTase-like"/>
</dbReference>
<dbReference type="InterPro" id="IPR000836">
    <property type="entry name" value="PRTase_dom"/>
</dbReference>
<dbReference type="Pfam" id="PF18912">
    <property type="entry name" value="DZR_2"/>
    <property type="match status" value="1"/>
</dbReference>
<protein>
    <submittedName>
        <fullName evidence="4">ComF family protein</fullName>
    </submittedName>
</protein>
<accession>A0A315XYG2</accession>
<comment type="similarity">
    <text evidence="1">Belongs to the ComF/GntX family.</text>
</comment>
<feature type="domain" description="Phosphoribosyltransferase" evidence="2">
    <location>
        <begin position="121"/>
        <end position="213"/>
    </location>
</feature>
<dbReference type="AlphaFoldDB" id="A0A315XYG2"/>
<dbReference type="CDD" id="cd06223">
    <property type="entry name" value="PRTases_typeI"/>
    <property type="match status" value="1"/>
</dbReference>
<dbReference type="InterPro" id="IPR044005">
    <property type="entry name" value="DZR_2"/>
</dbReference>
<dbReference type="SUPFAM" id="SSF53271">
    <property type="entry name" value="PRTase-like"/>
    <property type="match status" value="1"/>
</dbReference>
<proteinExistence type="inferred from homology"/>
<dbReference type="PANTHER" id="PTHR47505">
    <property type="entry name" value="DNA UTILIZATION PROTEIN YHGH"/>
    <property type="match status" value="1"/>
</dbReference>
<dbReference type="InterPro" id="IPR051910">
    <property type="entry name" value="ComF/GntX_DNA_util-trans"/>
</dbReference>
<dbReference type="PANTHER" id="PTHR47505:SF1">
    <property type="entry name" value="DNA UTILIZATION PROTEIN YHGH"/>
    <property type="match status" value="1"/>
</dbReference>
<dbReference type="OrthoDB" id="9779910at2"/>
<dbReference type="Proteomes" id="UP000245720">
    <property type="component" value="Unassembled WGS sequence"/>
</dbReference>
<evidence type="ECO:0000313" key="4">
    <source>
        <dbReference type="EMBL" id="PWJ12310.1"/>
    </source>
</evidence>
<dbReference type="Gene3D" id="3.40.50.2020">
    <property type="match status" value="1"/>
</dbReference>
<sequence length="218" mass="23515">MRYITKRRLLHIFFPTRCPVCGALIGAMDRFCGDCTAKLSIYKGGFSVEGAVSFTAAFDYDDSIKPAIILLKDGTDGNAAYALGGALADRLRAEGAAEGADMIVPVPMYRRDTFRRGFNQSALIAREVGRELGIAVEEKAVRKIKSTKAQKELNKLARAQNLRGAFAADKDKVRGKHILLIDDICTTGSTLRELTAELLGSGAASVSCACCCKTVSRK</sequence>
<dbReference type="EMBL" id="QGDI01000007">
    <property type="protein sequence ID" value="PWJ12310.1"/>
    <property type="molecule type" value="Genomic_DNA"/>
</dbReference>
<feature type="domain" description="Double zinc ribbon" evidence="3">
    <location>
        <begin position="9"/>
        <end position="41"/>
    </location>
</feature>
<evidence type="ECO:0000256" key="1">
    <source>
        <dbReference type="ARBA" id="ARBA00008007"/>
    </source>
</evidence>
<evidence type="ECO:0000313" key="5">
    <source>
        <dbReference type="Proteomes" id="UP000245720"/>
    </source>
</evidence>
<gene>
    <name evidence="4" type="ORF">IE37_02001</name>
</gene>
<dbReference type="Pfam" id="PF00156">
    <property type="entry name" value="Pribosyltran"/>
    <property type="match status" value="1"/>
</dbReference>
<dbReference type="RefSeq" id="WP_109726764.1">
    <property type="nucleotide sequence ID" value="NZ_QGDI01000007.1"/>
</dbReference>
<evidence type="ECO:0000259" key="2">
    <source>
        <dbReference type="Pfam" id="PF00156"/>
    </source>
</evidence>
<organism evidence="4 5">
    <name type="scientific">Ruminococcus flavefaciens</name>
    <dbReference type="NCBI Taxonomy" id="1265"/>
    <lineage>
        <taxon>Bacteria</taxon>
        <taxon>Bacillati</taxon>
        <taxon>Bacillota</taxon>
        <taxon>Clostridia</taxon>
        <taxon>Eubacteriales</taxon>
        <taxon>Oscillospiraceae</taxon>
        <taxon>Ruminococcus</taxon>
    </lineage>
</organism>